<dbReference type="RefSeq" id="WP_345574084.1">
    <property type="nucleotide sequence ID" value="NZ_BAAAXF010000012.1"/>
</dbReference>
<dbReference type="Proteomes" id="UP001501455">
    <property type="component" value="Unassembled WGS sequence"/>
</dbReference>
<dbReference type="EMBL" id="BAAAXF010000012">
    <property type="protein sequence ID" value="GAA3493716.1"/>
    <property type="molecule type" value="Genomic_DNA"/>
</dbReference>
<comment type="caution">
    <text evidence="1">The sequence shown here is derived from an EMBL/GenBank/DDBJ whole genome shotgun (WGS) entry which is preliminary data.</text>
</comment>
<gene>
    <name evidence="1" type="ORF">GCM10019016_008150</name>
</gene>
<organism evidence="1 2">
    <name type="scientific">Streptomyces prasinosporus</name>
    <dbReference type="NCBI Taxonomy" id="68256"/>
    <lineage>
        <taxon>Bacteria</taxon>
        <taxon>Bacillati</taxon>
        <taxon>Actinomycetota</taxon>
        <taxon>Actinomycetes</taxon>
        <taxon>Kitasatosporales</taxon>
        <taxon>Streptomycetaceae</taxon>
        <taxon>Streptomyces</taxon>
        <taxon>Streptomyces albogriseolus group</taxon>
    </lineage>
</organism>
<accession>A0ABP6TES0</accession>
<dbReference type="InterPro" id="IPR021607">
    <property type="entry name" value="DUF3224"/>
</dbReference>
<dbReference type="SUPFAM" id="SSF159238">
    <property type="entry name" value="SO1590-like"/>
    <property type="match status" value="1"/>
</dbReference>
<dbReference type="Gene3D" id="2.40.350.10">
    <property type="entry name" value="SO1590-like"/>
    <property type="match status" value="1"/>
</dbReference>
<dbReference type="InterPro" id="IPR023159">
    <property type="entry name" value="SO1590-like_sf"/>
</dbReference>
<reference evidence="2" key="1">
    <citation type="journal article" date="2019" name="Int. J. Syst. Evol. Microbiol.">
        <title>The Global Catalogue of Microorganisms (GCM) 10K type strain sequencing project: providing services to taxonomists for standard genome sequencing and annotation.</title>
        <authorList>
            <consortium name="The Broad Institute Genomics Platform"/>
            <consortium name="The Broad Institute Genome Sequencing Center for Infectious Disease"/>
            <person name="Wu L."/>
            <person name="Ma J."/>
        </authorList>
    </citation>
    <scope>NUCLEOTIDE SEQUENCE [LARGE SCALE GENOMIC DNA]</scope>
    <source>
        <strain evidence="2">JCM 4816</strain>
    </source>
</reference>
<proteinExistence type="predicted"/>
<sequence>MPTTRTATGRFTFADWKENPVTPEDTLPRLANATVTNSFSGGIEAEATTCDYAIAYLTGTTGTFSGMELVSGRVDGREGTFVLEERGRFEADGTVRCSFEVVPGSGTGELTGLRGTGGFTHRHGETETAYTFAYGLE</sequence>
<protein>
    <submittedName>
        <fullName evidence="1">DUF3224 domain-containing protein</fullName>
    </submittedName>
</protein>
<keyword evidence="2" id="KW-1185">Reference proteome</keyword>
<dbReference type="Pfam" id="PF11528">
    <property type="entry name" value="DUF3224"/>
    <property type="match status" value="1"/>
</dbReference>
<evidence type="ECO:0000313" key="1">
    <source>
        <dbReference type="EMBL" id="GAA3493716.1"/>
    </source>
</evidence>
<evidence type="ECO:0000313" key="2">
    <source>
        <dbReference type="Proteomes" id="UP001501455"/>
    </source>
</evidence>
<name>A0ABP6TES0_9ACTN</name>